<dbReference type="AlphaFoldDB" id="A0A060RQX0"/>
<name>A0A060RQX0_PLARE</name>
<feature type="chain" id="PRO_5001586690" evidence="2">
    <location>
        <begin position="22"/>
        <end position="331"/>
    </location>
</feature>
<keyword evidence="1" id="KW-0812">Transmembrane</keyword>
<dbReference type="Pfam" id="PF02009">
    <property type="entry name" value="RIFIN"/>
    <property type="match status" value="1"/>
</dbReference>
<keyword evidence="4" id="KW-1185">Reference proteome</keyword>
<feature type="transmembrane region" description="Helical" evidence="1">
    <location>
        <begin position="289"/>
        <end position="311"/>
    </location>
</feature>
<gene>
    <name evidence="3" type="primary">RIF</name>
    <name evidence="3" type="ORF">PRCDC_0057200</name>
</gene>
<dbReference type="VEuPathDB" id="PlasmoDB:PRCDC_0057200"/>
<dbReference type="NCBIfam" id="TIGR01477">
    <property type="entry name" value="RIFIN"/>
    <property type="match status" value="1"/>
</dbReference>
<dbReference type="EMBL" id="HG810608">
    <property type="protein sequence ID" value="CDO61941.1"/>
    <property type="molecule type" value="Genomic_DNA"/>
</dbReference>
<accession>A0A060RQX0</accession>
<dbReference type="Proteomes" id="UP000027581">
    <property type="component" value="Unassembled WGS sequence"/>
</dbReference>
<reference evidence="3" key="1">
    <citation type="submission" date="2014-01" db="EMBL/GenBank/DDBJ databases">
        <authorList>
            <person name="Aslett M."/>
        </authorList>
    </citation>
    <scope>NUCLEOTIDE SEQUENCE</scope>
    <source>
        <strain evidence="3">CDC</strain>
    </source>
</reference>
<keyword evidence="2" id="KW-0732">Signal</keyword>
<evidence type="ECO:0000313" key="4">
    <source>
        <dbReference type="Proteomes" id="UP000027581"/>
    </source>
</evidence>
<organism evidence="3 4">
    <name type="scientific">Plasmodium reichenowi</name>
    <dbReference type="NCBI Taxonomy" id="5854"/>
    <lineage>
        <taxon>Eukaryota</taxon>
        <taxon>Sar</taxon>
        <taxon>Alveolata</taxon>
        <taxon>Apicomplexa</taxon>
        <taxon>Aconoidasida</taxon>
        <taxon>Haemosporida</taxon>
        <taxon>Plasmodiidae</taxon>
        <taxon>Plasmodium</taxon>
        <taxon>Plasmodium (Laverania)</taxon>
    </lineage>
</organism>
<protein>
    <submittedName>
        <fullName evidence="3">Rifin</fullName>
    </submittedName>
</protein>
<feature type="signal peptide" evidence="2">
    <location>
        <begin position="1"/>
        <end position="21"/>
    </location>
</feature>
<reference evidence="3" key="2">
    <citation type="submission" date="2014-05" db="EMBL/GenBank/DDBJ databases">
        <title>The genome sequences of chimpanzee malaria parasites reveal the path to human adaptation.</title>
        <authorList>
            <person name="Otto T.D."/>
            <person name="Rayner J.C."/>
            <person name="Boehme U."/>
            <person name="Pain A."/>
            <person name="Spottiswoode N."/>
            <person name="Sanders M."/>
            <person name="Quail M."/>
            <person name="Ollomo B."/>
            <person name="Renaud F."/>
            <person name="Thomas A.W."/>
            <person name="Prugnolle F."/>
            <person name="Conway D.J."/>
            <person name="Newbold C."/>
            <person name="Berriman M."/>
        </authorList>
    </citation>
    <scope>NUCLEOTIDE SEQUENCE [LARGE SCALE GENOMIC DNA]</scope>
    <source>
        <strain evidence="3">CDC</strain>
    </source>
</reference>
<evidence type="ECO:0000313" key="3">
    <source>
        <dbReference type="EMBL" id="CDO61941.1"/>
    </source>
</evidence>
<sequence length="331" mass="37479">MKLHCSKILLFVLALNILVTSYHVHNNNNEPFLTTHHTPTTTSRVLRECDIESSIYDKDTDMKSVMQKFDDRTSQRFEEYEERMKVKRQKCKEQRDKNIQKIIEKDKMDKSLAEKIEKVCLKCGCSLGGVAASVGLFGGLGIYGWEMAATAAAMAKATAKGAEEGMKILISKLEQELFLKKLFDGSWDVFITTKNYLNKTLIFERVKLEYETCFAAESACGNDFLLSHYNSVVKAQGIQTALENAKRIVQEAVGKASEETTKATATEMEILKDGELAKIAETSYCSYSAIGYSVLAIFIIVSVMIIIYLVLRYRRKKKMNKKAQYTKLLNQ</sequence>
<evidence type="ECO:0000256" key="2">
    <source>
        <dbReference type="SAM" id="SignalP"/>
    </source>
</evidence>
<evidence type="ECO:0000256" key="1">
    <source>
        <dbReference type="SAM" id="Phobius"/>
    </source>
</evidence>
<dbReference type="PhylomeDB" id="A0A060RQX0"/>
<keyword evidence="1" id="KW-1133">Transmembrane helix</keyword>
<keyword evidence="1" id="KW-0472">Membrane</keyword>
<proteinExistence type="predicted"/>
<dbReference type="InterPro" id="IPR006373">
    <property type="entry name" value="VSA_Rifin"/>
</dbReference>
<dbReference type="VEuPathDB" id="PlasmoDB:PRG01_0902700"/>